<dbReference type="GeneID" id="89924971"/>
<protein>
    <submittedName>
        <fullName evidence="3">Uncharacterized protein</fullName>
    </submittedName>
</protein>
<dbReference type="EMBL" id="JAVRRT010000005">
    <property type="protein sequence ID" value="KAK5171988.1"/>
    <property type="molecule type" value="Genomic_DNA"/>
</dbReference>
<sequence>MASSARANVLVVGGSSGIGLATAKLALTNLPRANIVLVSTNEEKLQKAVAELKATSPNEDALIDHVVGDVSRIASQFNDMEAILKAAVARFQSTIDHIIWTAGAYPHAPKSDHLTNDDILEVAGARLFGPLTLVNLGKKYMTDSRKSSVTLSSGIAIYKPRPGSGRLIGIMSGFESAVRALAVDLAPIRANFVVLGPFRTAMLDRFAPDEAAIKAYADATLFKSVGEVDEAAEAYLASMRCSFMTGSRIDSDGGALLC</sequence>
<comment type="similarity">
    <text evidence="1">Belongs to the short-chain dehydrogenases/reductases (SDR) family.</text>
</comment>
<comment type="caution">
    <text evidence="3">The sequence shown here is derived from an EMBL/GenBank/DDBJ whole genome shotgun (WGS) entry which is preliminary data.</text>
</comment>
<dbReference type="GO" id="GO:0016491">
    <property type="term" value="F:oxidoreductase activity"/>
    <property type="evidence" value="ECO:0007669"/>
    <property type="project" value="UniProtKB-KW"/>
</dbReference>
<dbReference type="Proteomes" id="UP001337655">
    <property type="component" value="Unassembled WGS sequence"/>
</dbReference>
<dbReference type="InterPro" id="IPR051122">
    <property type="entry name" value="SDR_DHRS6-like"/>
</dbReference>
<proteinExistence type="inferred from homology"/>
<evidence type="ECO:0000313" key="4">
    <source>
        <dbReference type="Proteomes" id="UP001337655"/>
    </source>
</evidence>
<dbReference type="PANTHER" id="PTHR43477">
    <property type="entry name" value="DIHYDROANTICAPSIN 7-DEHYDROGENASE"/>
    <property type="match status" value="1"/>
</dbReference>
<dbReference type="InterPro" id="IPR002347">
    <property type="entry name" value="SDR_fam"/>
</dbReference>
<evidence type="ECO:0000256" key="1">
    <source>
        <dbReference type="ARBA" id="ARBA00006484"/>
    </source>
</evidence>
<evidence type="ECO:0000256" key="2">
    <source>
        <dbReference type="ARBA" id="ARBA00023002"/>
    </source>
</evidence>
<gene>
    <name evidence="3" type="ORF">LTR77_003625</name>
</gene>
<reference evidence="3 4" key="1">
    <citation type="submission" date="2023-08" db="EMBL/GenBank/DDBJ databases">
        <title>Black Yeasts Isolated from many extreme environments.</title>
        <authorList>
            <person name="Coleine C."/>
            <person name="Stajich J.E."/>
            <person name="Selbmann L."/>
        </authorList>
    </citation>
    <scope>NUCLEOTIDE SEQUENCE [LARGE SCALE GENOMIC DNA]</scope>
    <source>
        <strain evidence="3 4">CCFEE 5935</strain>
    </source>
</reference>
<accession>A0AAV9PGS7</accession>
<name>A0AAV9PGS7_9PEZI</name>
<dbReference type="PRINTS" id="PR00081">
    <property type="entry name" value="GDHRDH"/>
</dbReference>
<evidence type="ECO:0000313" key="3">
    <source>
        <dbReference type="EMBL" id="KAK5171988.1"/>
    </source>
</evidence>
<dbReference type="AlphaFoldDB" id="A0AAV9PGS7"/>
<dbReference type="PANTHER" id="PTHR43477:SF1">
    <property type="entry name" value="DIHYDROANTICAPSIN 7-DEHYDROGENASE"/>
    <property type="match status" value="1"/>
</dbReference>
<dbReference type="InterPro" id="IPR036291">
    <property type="entry name" value="NAD(P)-bd_dom_sf"/>
</dbReference>
<dbReference type="RefSeq" id="XP_064660832.1">
    <property type="nucleotide sequence ID" value="XM_064800881.1"/>
</dbReference>
<keyword evidence="2" id="KW-0560">Oxidoreductase</keyword>
<dbReference type="Pfam" id="PF13561">
    <property type="entry name" value="adh_short_C2"/>
    <property type="match status" value="1"/>
</dbReference>
<dbReference type="Gene3D" id="3.40.50.720">
    <property type="entry name" value="NAD(P)-binding Rossmann-like Domain"/>
    <property type="match status" value="1"/>
</dbReference>
<keyword evidence="4" id="KW-1185">Reference proteome</keyword>
<organism evidence="3 4">
    <name type="scientific">Saxophila tyrrhenica</name>
    <dbReference type="NCBI Taxonomy" id="1690608"/>
    <lineage>
        <taxon>Eukaryota</taxon>
        <taxon>Fungi</taxon>
        <taxon>Dikarya</taxon>
        <taxon>Ascomycota</taxon>
        <taxon>Pezizomycotina</taxon>
        <taxon>Dothideomycetes</taxon>
        <taxon>Dothideomycetidae</taxon>
        <taxon>Mycosphaerellales</taxon>
        <taxon>Extremaceae</taxon>
        <taxon>Saxophila</taxon>
    </lineage>
</organism>
<dbReference type="SUPFAM" id="SSF51735">
    <property type="entry name" value="NAD(P)-binding Rossmann-fold domains"/>
    <property type="match status" value="1"/>
</dbReference>